<dbReference type="VEuPathDB" id="TriTrypDB:TEOVI_000524700"/>
<reference evidence="2" key="1">
    <citation type="submission" date="2016-09" db="EMBL/GenBank/DDBJ databases">
        <authorList>
            <person name="Hebert L."/>
            <person name="Moumen B."/>
        </authorList>
    </citation>
    <scope>NUCLEOTIDE SEQUENCE [LARGE SCALE GENOMIC DNA]</scope>
    <source>
        <strain evidence="2">OVI</strain>
    </source>
</reference>
<evidence type="ECO:0000313" key="2">
    <source>
        <dbReference type="EMBL" id="SCU67903.1"/>
    </source>
</evidence>
<dbReference type="EMBL" id="CZPT02000841">
    <property type="protein sequence ID" value="SCU67903.1"/>
    <property type="molecule type" value="Genomic_DNA"/>
</dbReference>
<protein>
    <submittedName>
        <fullName evidence="2">Trypanosome variant surface glycoprotein (A-type), putative</fullName>
    </submittedName>
</protein>
<feature type="compositionally biased region" description="Basic residues" evidence="1">
    <location>
        <begin position="143"/>
        <end position="157"/>
    </location>
</feature>
<name>A0A1G4I7P9_TRYEQ</name>
<evidence type="ECO:0000256" key="1">
    <source>
        <dbReference type="SAM" id="MobiDB-lite"/>
    </source>
</evidence>
<dbReference type="GeneID" id="92379187"/>
<evidence type="ECO:0000313" key="3">
    <source>
        <dbReference type="Proteomes" id="UP000195570"/>
    </source>
</evidence>
<sequence length="157" mass="17560">MLSRFQCTSAQRPACTCYTPDSLKVKLDHRMYFLLALSLVFASSSVVHCNDGDTLTADAVNVVCKLTTGLKASAGRYEAIQSEADAKIAPIRLQVLKARLYKILANKTGGAEQLADIYARAARNCKQKPRKLEQGLRQQQQKQRPRQHSRPVAWTKR</sequence>
<feature type="region of interest" description="Disordered" evidence="1">
    <location>
        <begin position="128"/>
        <end position="157"/>
    </location>
</feature>
<dbReference type="AlphaFoldDB" id="A0A1G4I7P9"/>
<comment type="caution">
    <text evidence="2">The sequence shown here is derived from an EMBL/GenBank/DDBJ whole genome shotgun (WGS) entry which is preliminary data.</text>
</comment>
<dbReference type="Proteomes" id="UP000195570">
    <property type="component" value="Unassembled WGS sequence"/>
</dbReference>
<proteinExistence type="predicted"/>
<keyword evidence="3" id="KW-1185">Reference proteome</keyword>
<dbReference type="RefSeq" id="XP_067079158.1">
    <property type="nucleotide sequence ID" value="XM_067223057.1"/>
</dbReference>
<organism evidence="2 3">
    <name type="scientific">Trypanosoma equiperdum</name>
    <dbReference type="NCBI Taxonomy" id="5694"/>
    <lineage>
        <taxon>Eukaryota</taxon>
        <taxon>Discoba</taxon>
        <taxon>Euglenozoa</taxon>
        <taxon>Kinetoplastea</taxon>
        <taxon>Metakinetoplastina</taxon>
        <taxon>Trypanosomatida</taxon>
        <taxon>Trypanosomatidae</taxon>
        <taxon>Trypanosoma</taxon>
    </lineage>
</organism>
<accession>A0A1G4I7P9</accession>
<gene>
    <name evidence="2" type="ORF">TEOVI_000524700</name>
</gene>